<dbReference type="PROSITE" id="PS00211">
    <property type="entry name" value="ABC_TRANSPORTER_1"/>
    <property type="match status" value="1"/>
</dbReference>
<comment type="similarity">
    <text evidence="1">Belongs to the ABC transporter superfamily.</text>
</comment>
<dbReference type="GO" id="GO:0016887">
    <property type="term" value="F:ATP hydrolysis activity"/>
    <property type="evidence" value="ECO:0007669"/>
    <property type="project" value="InterPro"/>
</dbReference>
<dbReference type="PANTHER" id="PTHR43166:SF4">
    <property type="entry name" value="PHOSPHONATES IMPORT ATP-BINDING PROTEIN PHNC"/>
    <property type="match status" value="1"/>
</dbReference>
<evidence type="ECO:0000313" key="7">
    <source>
        <dbReference type="Proteomes" id="UP000664122"/>
    </source>
</evidence>
<proteinExistence type="inferred from homology"/>
<evidence type="ECO:0000256" key="3">
    <source>
        <dbReference type="ARBA" id="ARBA00022741"/>
    </source>
</evidence>
<dbReference type="Proteomes" id="UP000664122">
    <property type="component" value="Unassembled WGS sequence"/>
</dbReference>
<dbReference type="SMART" id="SM00382">
    <property type="entry name" value="AAA"/>
    <property type="match status" value="1"/>
</dbReference>
<evidence type="ECO:0000259" key="5">
    <source>
        <dbReference type="PROSITE" id="PS50893"/>
    </source>
</evidence>
<feature type="domain" description="ABC transporter" evidence="5">
    <location>
        <begin position="22"/>
        <end position="256"/>
    </location>
</feature>
<dbReference type="InterPro" id="IPR003593">
    <property type="entry name" value="AAA+_ATPase"/>
</dbReference>
<keyword evidence="2" id="KW-0813">Transport</keyword>
<comment type="caution">
    <text evidence="6">The sequence shown here is derived from an EMBL/GenBank/DDBJ whole genome shotgun (WGS) entry which is preliminary data.</text>
</comment>
<dbReference type="Pfam" id="PF00005">
    <property type="entry name" value="ABC_tran"/>
    <property type="match status" value="1"/>
</dbReference>
<dbReference type="RefSeq" id="WP_207256419.1">
    <property type="nucleotide sequence ID" value="NZ_JAFMPP010000002.1"/>
</dbReference>
<dbReference type="Gene3D" id="3.40.50.300">
    <property type="entry name" value="P-loop containing nucleotide triphosphate hydrolases"/>
    <property type="match status" value="1"/>
</dbReference>
<dbReference type="EMBL" id="JAFMPP010000002">
    <property type="protein sequence ID" value="MBO0661715.1"/>
    <property type="molecule type" value="Genomic_DNA"/>
</dbReference>
<dbReference type="PIRSF" id="PIRSF039085">
    <property type="entry name" value="ABC_ATPase_HisP"/>
    <property type="match status" value="1"/>
</dbReference>
<evidence type="ECO:0000256" key="2">
    <source>
        <dbReference type="ARBA" id="ARBA00022448"/>
    </source>
</evidence>
<keyword evidence="3" id="KW-0547">Nucleotide-binding</keyword>
<dbReference type="CDD" id="cd03262">
    <property type="entry name" value="ABC_HisP_GlnQ"/>
    <property type="match status" value="1"/>
</dbReference>
<dbReference type="PROSITE" id="PS50893">
    <property type="entry name" value="ABC_TRANSPORTER_2"/>
    <property type="match status" value="1"/>
</dbReference>
<evidence type="ECO:0000313" key="6">
    <source>
        <dbReference type="EMBL" id="MBO0661715.1"/>
    </source>
</evidence>
<dbReference type="AlphaFoldDB" id="A0A939JT33"/>
<dbReference type="InterPro" id="IPR030679">
    <property type="entry name" value="ABC_ATPase_HisP-typ"/>
</dbReference>
<dbReference type="SUPFAM" id="SSF52540">
    <property type="entry name" value="P-loop containing nucleoside triphosphate hydrolases"/>
    <property type="match status" value="1"/>
</dbReference>
<sequence length="261" mass="28261">MTNNALANSAQAAGESGQSGQIKVVGIAKRFGPFQALSDVNLEIASGEKLVICGPSGSGKSTLIRCMNGIEGHDAGTVVVNGIPLDKVKANRDQIRREVGMVFQSFNLFPHMSVLENCLLAPMSVKGMSRRDAKDVAMHFLSRVRIAEQALKYPSQLSGGQQQRVAIARAMCMKPKILLLDEPTSALDPEMVKEVLDTMVGLAQGGMTMVCVTHEMGFAREVADRVIFMDRGSIVEEAPPEEFFGNPKTPRAQDFLAQILR</sequence>
<dbReference type="InterPro" id="IPR017871">
    <property type="entry name" value="ABC_transporter-like_CS"/>
</dbReference>
<evidence type="ECO:0000256" key="4">
    <source>
        <dbReference type="ARBA" id="ARBA00022840"/>
    </source>
</evidence>
<dbReference type="FunFam" id="3.40.50.300:FF:000020">
    <property type="entry name" value="Amino acid ABC transporter ATP-binding component"/>
    <property type="match status" value="1"/>
</dbReference>
<name>A0A939JT33_9HYPH</name>
<dbReference type="InterPro" id="IPR027417">
    <property type="entry name" value="P-loop_NTPase"/>
</dbReference>
<gene>
    <name evidence="6" type="ORF">J1C48_03930</name>
</gene>
<dbReference type="PANTHER" id="PTHR43166">
    <property type="entry name" value="AMINO ACID IMPORT ATP-BINDING PROTEIN"/>
    <property type="match status" value="1"/>
</dbReference>
<reference evidence="6" key="1">
    <citation type="submission" date="2021-03" db="EMBL/GenBank/DDBJ databases">
        <title>Whole genome sequence of Jiella sp. CQZ9-1.</title>
        <authorList>
            <person name="Tuo L."/>
        </authorList>
    </citation>
    <scope>NUCLEOTIDE SEQUENCE</scope>
    <source>
        <strain evidence="6">CQZ9-1</strain>
    </source>
</reference>
<keyword evidence="4 6" id="KW-0067">ATP-binding</keyword>
<dbReference type="GO" id="GO:0005524">
    <property type="term" value="F:ATP binding"/>
    <property type="evidence" value="ECO:0007669"/>
    <property type="project" value="UniProtKB-KW"/>
</dbReference>
<organism evidence="6 7">
    <name type="scientific">Jiella flava</name>
    <dbReference type="NCBI Taxonomy" id="2816857"/>
    <lineage>
        <taxon>Bacteria</taxon>
        <taxon>Pseudomonadati</taxon>
        <taxon>Pseudomonadota</taxon>
        <taxon>Alphaproteobacteria</taxon>
        <taxon>Hyphomicrobiales</taxon>
        <taxon>Aurantimonadaceae</taxon>
        <taxon>Jiella</taxon>
    </lineage>
</organism>
<evidence type="ECO:0000256" key="1">
    <source>
        <dbReference type="ARBA" id="ARBA00005417"/>
    </source>
</evidence>
<protein>
    <submittedName>
        <fullName evidence="6">Amino acid ABC transporter ATP-binding protein</fullName>
    </submittedName>
</protein>
<accession>A0A939JT33</accession>
<dbReference type="GO" id="GO:0015424">
    <property type="term" value="F:ABC-type amino acid transporter activity"/>
    <property type="evidence" value="ECO:0007669"/>
    <property type="project" value="InterPro"/>
</dbReference>
<dbReference type="InterPro" id="IPR050086">
    <property type="entry name" value="MetN_ABC_transporter-like"/>
</dbReference>
<keyword evidence="7" id="KW-1185">Reference proteome</keyword>
<dbReference type="InterPro" id="IPR003439">
    <property type="entry name" value="ABC_transporter-like_ATP-bd"/>
</dbReference>